<dbReference type="PANTHER" id="PTHR32440">
    <property type="entry name" value="PHOSPHATASE DCR2-RELATED-RELATED"/>
    <property type="match status" value="1"/>
</dbReference>
<dbReference type="PANTHER" id="PTHR32440:SF11">
    <property type="entry name" value="METALLOPHOSPHOESTERASE DOMAIN-CONTAINING PROTEIN"/>
    <property type="match status" value="1"/>
</dbReference>
<feature type="domain" description="Calcineurin-like phosphoesterase" evidence="1">
    <location>
        <begin position="50"/>
        <end position="305"/>
    </location>
</feature>
<dbReference type="SUPFAM" id="SSF56300">
    <property type="entry name" value="Metallo-dependent phosphatases"/>
    <property type="match status" value="1"/>
</dbReference>
<gene>
    <name evidence="2" type="ORF">QBC38DRAFT_537564</name>
</gene>
<dbReference type="InterPro" id="IPR004843">
    <property type="entry name" value="Calcineurin-like_PHP"/>
</dbReference>
<reference evidence="2" key="1">
    <citation type="journal article" date="2023" name="Mol. Phylogenet. Evol.">
        <title>Genome-scale phylogeny and comparative genomics of the fungal order Sordariales.</title>
        <authorList>
            <person name="Hensen N."/>
            <person name="Bonometti L."/>
            <person name="Westerberg I."/>
            <person name="Brannstrom I.O."/>
            <person name="Guillou S."/>
            <person name="Cros-Aarteil S."/>
            <person name="Calhoun S."/>
            <person name="Haridas S."/>
            <person name="Kuo A."/>
            <person name="Mondo S."/>
            <person name="Pangilinan J."/>
            <person name="Riley R."/>
            <person name="LaButti K."/>
            <person name="Andreopoulos B."/>
            <person name="Lipzen A."/>
            <person name="Chen C."/>
            <person name="Yan M."/>
            <person name="Daum C."/>
            <person name="Ng V."/>
            <person name="Clum A."/>
            <person name="Steindorff A."/>
            <person name="Ohm R.A."/>
            <person name="Martin F."/>
            <person name="Silar P."/>
            <person name="Natvig D.O."/>
            <person name="Lalanne C."/>
            <person name="Gautier V."/>
            <person name="Ament-Velasquez S.L."/>
            <person name="Kruys A."/>
            <person name="Hutchinson M.I."/>
            <person name="Powell A.J."/>
            <person name="Barry K."/>
            <person name="Miller A.N."/>
            <person name="Grigoriev I.V."/>
            <person name="Debuchy R."/>
            <person name="Gladieux P."/>
            <person name="Hiltunen Thoren M."/>
            <person name="Johannesson H."/>
        </authorList>
    </citation>
    <scope>NUCLEOTIDE SEQUENCE</scope>
    <source>
        <strain evidence="2">CBS 990.96</strain>
    </source>
</reference>
<evidence type="ECO:0000313" key="3">
    <source>
        <dbReference type="Proteomes" id="UP001301958"/>
    </source>
</evidence>
<sequence length="392" mass="44510">MGQVTGSSISWHSANHQQHHKLARIIISNQEFGPLRFHQDGTFHISILEDLHFGENAWEPWGPRQDQASIKVIETVLDAEPATSLVVLNGDLITGQNVLRENGTHYVDQIVSPIIQRNLTWASTYGNHDSDLNLSRWDLYSREKRYPNSRTEVMISSFIDEAGITNYFLPVYPSSGPTDTPLLILYFFDSRGGFDYVFQSHKALQNWVHPRVVKWFKQTSSKFPDIPSLAFVHIPPNATLVLQEEGVNPHHQPGINQDVPLSQQGQGWCLDGTEGCDYGGQDLEFMQVLIDTPGLMALFFGHDHGNSWCKKWDNRVNLCFGQRTGYGGYGQWVRGGRQVLVTIDGLKEREVDTWIRLETGEAVGQVSLNRTYGEDRYKKVKDDRTCLDCHQP</sequence>
<proteinExistence type="predicted"/>
<protein>
    <submittedName>
        <fullName evidence="2">Calcineurin-like phosphoesterase</fullName>
    </submittedName>
</protein>
<organism evidence="2 3">
    <name type="scientific">Podospora fimiseda</name>
    <dbReference type="NCBI Taxonomy" id="252190"/>
    <lineage>
        <taxon>Eukaryota</taxon>
        <taxon>Fungi</taxon>
        <taxon>Dikarya</taxon>
        <taxon>Ascomycota</taxon>
        <taxon>Pezizomycotina</taxon>
        <taxon>Sordariomycetes</taxon>
        <taxon>Sordariomycetidae</taxon>
        <taxon>Sordariales</taxon>
        <taxon>Podosporaceae</taxon>
        <taxon>Podospora</taxon>
    </lineage>
</organism>
<dbReference type="InterPro" id="IPR029052">
    <property type="entry name" value="Metallo-depent_PP-like"/>
</dbReference>
<dbReference type="Proteomes" id="UP001301958">
    <property type="component" value="Unassembled WGS sequence"/>
</dbReference>
<comment type="caution">
    <text evidence="2">The sequence shown here is derived from an EMBL/GenBank/DDBJ whole genome shotgun (WGS) entry which is preliminary data.</text>
</comment>
<name>A0AAN7BM79_9PEZI</name>
<dbReference type="AlphaFoldDB" id="A0AAN7BM79"/>
<keyword evidence="3" id="KW-1185">Reference proteome</keyword>
<evidence type="ECO:0000313" key="2">
    <source>
        <dbReference type="EMBL" id="KAK4225847.1"/>
    </source>
</evidence>
<dbReference type="GO" id="GO:0005737">
    <property type="term" value="C:cytoplasm"/>
    <property type="evidence" value="ECO:0007669"/>
    <property type="project" value="TreeGrafter"/>
</dbReference>
<dbReference type="CDD" id="cd07383">
    <property type="entry name" value="MPP_Dcr2"/>
    <property type="match status" value="1"/>
</dbReference>
<dbReference type="Gene3D" id="3.60.21.10">
    <property type="match status" value="1"/>
</dbReference>
<evidence type="ECO:0000259" key="1">
    <source>
        <dbReference type="Pfam" id="PF00149"/>
    </source>
</evidence>
<dbReference type="Pfam" id="PF00149">
    <property type="entry name" value="Metallophos"/>
    <property type="match status" value="1"/>
</dbReference>
<dbReference type="EMBL" id="MU865358">
    <property type="protein sequence ID" value="KAK4225847.1"/>
    <property type="molecule type" value="Genomic_DNA"/>
</dbReference>
<dbReference type="GO" id="GO:0016788">
    <property type="term" value="F:hydrolase activity, acting on ester bonds"/>
    <property type="evidence" value="ECO:0007669"/>
    <property type="project" value="TreeGrafter"/>
</dbReference>
<accession>A0AAN7BM79</accession>
<reference evidence="2" key="2">
    <citation type="submission" date="2023-05" db="EMBL/GenBank/DDBJ databases">
        <authorList>
            <consortium name="Lawrence Berkeley National Laboratory"/>
            <person name="Steindorff A."/>
            <person name="Hensen N."/>
            <person name="Bonometti L."/>
            <person name="Westerberg I."/>
            <person name="Brannstrom I.O."/>
            <person name="Guillou S."/>
            <person name="Cros-Aarteil S."/>
            <person name="Calhoun S."/>
            <person name="Haridas S."/>
            <person name="Kuo A."/>
            <person name="Mondo S."/>
            <person name="Pangilinan J."/>
            <person name="Riley R."/>
            <person name="Labutti K."/>
            <person name="Andreopoulos B."/>
            <person name="Lipzen A."/>
            <person name="Chen C."/>
            <person name="Yanf M."/>
            <person name="Daum C."/>
            <person name="Ng V."/>
            <person name="Clum A."/>
            <person name="Ohm R."/>
            <person name="Martin F."/>
            <person name="Silar P."/>
            <person name="Natvig D."/>
            <person name="Lalanne C."/>
            <person name="Gautier V."/>
            <person name="Ament-Velasquez S.L."/>
            <person name="Kruys A."/>
            <person name="Hutchinson M.I."/>
            <person name="Powell A.J."/>
            <person name="Barry K."/>
            <person name="Miller A.N."/>
            <person name="Grigoriev I.V."/>
            <person name="Debuchy R."/>
            <person name="Gladieux P."/>
            <person name="Thoren M.H."/>
            <person name="Johannesson H."/>
        </authorList>
    </citation>
    <scope>NUCLEOTIDE SEQUENCE</scope>
    <source>
        <strain evidence="2">CBS 990.96</strain>
    </source>
</reference>